<evidence type="ECO:0000313" key="2">
    <source>
        <dbReference type="Proteomes" id="UP001283341"/>
    </source>
</evidence>
<sequence length="76" mass="8796">MFVLSIITVARIWLLLCFTLPTSQQIFTFKWFVSLVLGLNLNKEVVELQSRAPFLAHPRAISRCDVILKQSPIFYL</sequence>
<reference evidence="1" key="1">
    <citation type="journal article" date="2023" name="Mol. Phylogenet. Evol.">
        <title>Genome-scale phylogeny and comparative genomics of the fungal order Sordariales.</title>
        <authorList>
            <person name="Hensen N."/>
            <person name="Bonometti L."/>
            <person name="Westerberg I."/>
            <person name="Brannstrom I.O."/>
            <person name="Guillou S."/>
            <person name="Cros-Aarteil S."/>
            <person name="Calhoun S."/>
            <person name="Haridas S."/>
            <person name="Kuo A."/>
            <person name="Mondo S."/>
            <person name="Pangilinan J."/>
            <person name="Riley R."/>
            <person name="LaButti K."/>
            <person name="Andreopoulos B."/>
            <person name="Lipzen A."/>
            <person name="Chen C."/>
            <person name="Yan M."/>
            <person name="Daum C."/>
            <person name="Ng V."/>
            <person name="Clum A."/>
            <person name="Steindorff A."/>
            <person name="Ohm R.A."/>
            <person name="Martin F."/>
            <person name="Silar P."/>
            <person name="Natvig D.O."/>
            <person name="Lalanne C."/>
            <person name="Gautier V."/>
            <person name="Ament-Velasquez S.L."/>
            <person name="Kruys A."/>
            <person name="Hutchinson M.I."/>
            <person name="Powell A.J."/>
            <person name="Barry K."/>
            <person name="Miller A.N."/>
            <person name="Grigoriev I.V."/>
            <person name="Debuchy R."/>
            <person name="Gladieux P."/>
            <person name="Hiltunen Thoren M."/>
            <person name="Johannesson H."/>
        </authorList>
    </citation>
    <scope>NUCLEOTIDE SEQUENCE</scope>
    <source>
        <strain evidence="1">CBS 118394</strain>
    </source>
</reference>
<keyword evidence="2" id="KW-1185">Reference proteome</keyword>
<organism evidence="1 2">
    <name type="scientific">Apodospora peruviana</name>
    <dbReference type="NCBI Taxonomy" id="516989"/>
    <lineage>
        <taxon>Eukaryota</taxon>
        <taxon>Fungi</taxon>
        <taxon>Dikarya</taxon>
        <taxon>Ascomycota</taxon>
        <taxon>Pezizomycotina</taxon>
        <taxon>Sordariomycetes</taxon>
        <taxon>Sordariomycetidae</taxon>
        <taxon>Sordariales</taxon>
        <taxon>Lasiosphaeriaceae</taxon>
        <taxon>Apodospora</taxon>
    </lineage>
</organism>
<dbReference type="AlphaFoldDB" id="A0AAE0MFN4"/>
<gene>
    <name evidence="1" type="ORF">B0H66DRAFT_65783</name>
</gene>
<comment type="caution">
    <text evidence="1">The sequence shown here is derived from an EMBL/GenBank/DDBJ whole genome shotgun (WGS) entry which is preliminary data.</text>
</comment>
<dbReference type="EMBL" id="JAUEDM010000001">
    <property type="protein sequence ID" value="KAK3330515.1"/>
    <property type="molecule type" value="Genomic_DNA"/>
</dbReference>
<name>A0AAE0MFN4_9PEZI</name>
<proteinExistence type="predicted"/>
<protein>
    <submittedName>
        <fullName evidence="1">Uncharacterized protein</fullName>
    </submittedName>
</protein>
<evidence type="ECO:0000313" key="1">
    <source>
        <dbReference type="EMBL" id="KAK3330515.1"/>
    </source>
</evidence>
<accession>A0AAE0MFN4</accession>
<dbReference type="Proteomes" id="UP001283341">
    <property type="component" value="Unassembled WGS sequence"/>
</dbReference>
<reference evidence="1" key="2">
    <citation type="submission" date="2023-06" db="EMBL/GenBank/DDBJ databases">
        <authorList>
            <consortium name="Lawrence Berkeley National Laboratory"/>
            <person name="Haridas S."/>
            <person name="Hensen N."/>
            <person name="Bonometti L."/>
            <person name="Westerberg I."/>
            <person name="Brannstrom I.O."/>
            <person name="Guillou S."/>
            <person name="Cros-Aarteil S."/>
            <person name="Calhoun S."/>
            <person name="Kuo A."/>
            <person name="Mondo S."/>
            <person name="Pangilinan J."/>
            <person name="Riley R."/>
            <person name="Labutti K."/>
            <person name="Andreopoulos B."/>
            <person name="Lipzen A."/>
            <person name="Chen C."/>
            <person name="Yanf M."/>
            <person name="Daum C."/>
            <person name="Ng V."/>
            <person name="Clum A."/>
            <person name="Steindorff A."/>
            <person name="Ohm R."/>
            <person name="Martin F."/>
            <person name="Silar P."/>
            <person name="Natvig D."/>
            <person name="Lalanne C."/>
            <person name="Gautier V."/>
            <person name="Ament-Velasquez S.L."/>
            <person name="Kruys A."/>
            <person name="Hutchinson M.I."/>
            <person name="Powell A.J."/>
            <person name="Barry K."/>
            <person name="Miller A.N."/>
            <person name="Grigoriev I.V."/>
            <person name="Debuchy R."/>
            <person name="Gladieux P."/>
            <person name="Thoren M.H."/>
            <person name="Johannesson H."/>
        </authorList>
    </citation>
    <scope>NUCLEOTIDE SEQUENCE</scope>
    <source>
        <strain evidence="1">CBS 118394</strain>
    </source>
</reference>